<evidence type="ECO:0000313" key="2">
    <source>
        <dbReference type="Proteomes" id="UP000005878"/>
    </source>
</evidence>
<dbReference type="Proteomes" id="UP000005878">
    <property type="component" value="Segment"/>
</dbReference>
<reference evidence="1 2" key="1">
    <citation type="journal article" date="2011" name="Appl. Environ. Microbiol.">
        <title>Prevention of Gordonia and Nocardia Stabilized Foam Formation by Using Bacteriophage GTE7.</title>
        <authorList>
            <person name="Petrovski S."/>
            <person name="Seviour R.J."/>
            <person name="Tillett D."/>
        </authorList>
    </citation>
    <scope>NUCLEOTIDE SEQUENCE [LARGE SCALE GENOMIC DNA]</scope>
</reference>
<dbReference type="GeneID" id="11447669"/>
<dbReference type="KEGG" id="vg:11447669"/>
<dbReference type="EMBL" id="JN035618">
    <property type="protein sequence ID" value="AER26636.1"/>
    <property type="molecule type" value="Genomic_DNA"/>
</dbReference>
<evidence type="ECO:0000313" key="1">
    <source>
        <dbReference type="EMBL" id="AER26636.1"/>
    </source>
</evidence>
<name>G8FS86_9CAUD</name>
<sequence length="63" mass="7249">MGGRDWVAGRFESYRDAYAYVVSFTNENAYELAPARTDVIYGRRLFLFDNDMNGAMSINVRNT</sequence>
<protein>
    <submittedName>
        <fullName evidence="1">Uncharacterized protein</fullName>
    </submittedName>
</protein>
<dbReference type="RefSeq" id="YP_004934794.1">
    <property type="nucleotide sequence ID" value="NC_016166.1"/>
</dbReference>
<proteinExistence type="predicted"/>
<organism evidence="1 2">
    <name type="scientific">Gordonia phage GTE7</name>
    <dbReference type="NCBI Taxonomy" id="1100814"/>
    <lineage>
        <taxon>Viruses</taxon>
        <taxon>Duplodnaviria</taxon>
        <taxon>Heunggongvirae</taxon>
        <taxon>Uroviricota</taxon>
        <taxon>Caudoviricetes</taxon>
        <taxon>Getseptimavirus</taxon>
        <taxon>Getseptimavirus GTE7</taxon>
    </lineage>
</organism>
<keyword evidence="2" id="KW-1185">Reference proteome</keyword>
<accession>G8FS86</accession>